<protein>
    <submittedName>
        <fullName evidence="1">Uncharacterized protein</fullName>
    </submittedName>
</protein>
<dbReference type="AlphaFoldDB" id="A0A2H3C9L1"/>
<proteinExistence type="predicted"/>
<dbReference type="InParanoid" id="A0A2H3C9L1"/>
<sequence>MSRRRLYPIDLFGLEKLASTDALERALQELQGIFTKDNFKHVSQELFNNESPDTPLLVLSYHTADFIISGVPRSFKPRYDSPLSSFLRLLSTTKTYARIPISRSSSDHHSVNIKTQHRNKKDNLRRNLCGNHEGAARLWLHPVDGPMPSLAFNYGFLHSA</sequence>
<keyword evidence="2" id="KW-1185">Reference proteome</keyword>
<reference evidence="2" key="1">
    <citation type="journal article" date="2017" name="Nat. Ecol. Evol.">
        <title>Genome expansion and lineage-specific genetic innovations in the forest pathogenic fungi Armillaria.</title>
        <authorList>
            <person name="Sipos G."/>
            <person name="Prasanna A.N."/>
            <person name="Walter M.C."/>
            <person name="O'Connor E."/>
            <person name="Balint B."/>
            <person name="Krizsan K."/>
            <person name="Kiss B."/>
            <person name="Hess J."/>
            <person name="Varga T."/>
            <person name="Slot J."/>
            <person name="Riley R."/>
            <person name="Boka B."/>
            <person name="Rigling D."/>
            <person name="Barry K."/>
            <person name="Lee J."/>
            <person name="Mihaltcheva S."/>
            <person name="LaButti K."/>
            <person name="Lipzen A."/>
            <person name="Waldron R."/>
            <person name="Moloney N.M."/>
            <person name="Sperisen C."/>
            <person name="Kredics L."/>
            <person name="Vagvoelgyi C."/>
            <person name="Patrignani A."/>
            <person name="Fitzpatrick D."/>
            <person name="Nagy I."/>
            <person name="Doyle S."/>
            <person name="Anderson J.B."/>
            <person name="Grigoriev I.V."/>
            <person name="Gueldener U."/>
            <person name="Muensterkoetter M."/>
            <person name="Nagy L.G."/>
        </authorList>
    </citation>
    <scope>NUCLEOTIDE SEQUENCE [LARGE SCALE GENOMIC DNA]</scope>
    <source>
        <strain evidence="2">Ar21-2</strain>
    </source>
</reference>
<organism evidence="1 2">
    <name type="scientific">Armillaria gallica</name>
    <name type="common">Bulbous honey fungus</name>
    <name type="synonym">Armillaria bulbosa</name>
    <dbReference type="NCBI Taxonomy" id="47427"/>
    <lineage>
        <taxon>Eukaryota</taxon>
        <taxon>Fungi</taxon>
        <taxon>Dikarya</taxon>
        <taxon>Basidiomycota</taxon>
        <taxon>Agaricomycotina</taxon>
        <taxon>Agaricomycetes</taxon>
        <taxon>Agaricomycetidae</taxon>
        <taxon>Agaricales</taxon>
        <taxon>Marasmiineae</taxon>
        <taxon>Physalacriaceae</taxon>
        <taxon>Armillaria</taxon>
    </lineage>
</organism>
<evidence type="ECO:0000313" key="2">
    <source>
        <dbReference type="Proteomes" id="UP000217790"/>
    </source>
</evidence>
<dbReference type="EMBL" id="KZ293760">
    <property type="protein sequence ID" value="PBK79771.1"/>
    <property type="molecule type" value="Genomic_DNA"/>
</dbReference>
<accession>A0A2H3C9L1</accession>
<dbReference type="Proteomes" id="UP000217790">
    <property type="component" value="Unassembled WGS sequence"/>
</dbReference>
<gene>
    <name evidence="1" type="ORF">ARMGADRAFT_1100110</name>
</gene>
<name>A0A2H3C9L1_ARMGA</name>
<evidence type="ECO:0000313" key="1">
    <source>
        <dbReference type="EMBL" id="PBK79771.1"/>
    </source>
</evidence>